<reference evidence="3 4" key="1">
    <citation type="journal article" date="2018" name="Front. Microbiol.">
        <title>Prospects for Fungal Bioremediation of Acidic Radioactive Waste Sites: Characterization and Genome Sequence of Rhodotorula taiwanensis MD1149.</title>
        <authorList>
            <person name="Tkavc R."/>
            <person name="Matrosova V.Y."/>
            <person name="Grichenko O.E."/>
            <person name="Gostincar C."/>
            <person name="Volpe R.P."/>
            <person name="Klimenkova P."/>
            <person name="Gaidamakova E.K."/>
            <person name="Zhou C.E."/>
            <person name="Stewart B.J."/>
            <person name="Lyman M.G."/>
            <person name="Malfatti S.A."/>
            <person name="Rubinfeld B."/>
            <person name="Courtot M."/>
            <person name="Singh J."/>
            <person name="Dalgard C.L."/>
            <person name="Hamilton T."/>
            <person name="Frey K.G."/>
            <person name="Gunde-Cimerman N."/>
            <person name="Dugan L."/>
            <person name="Daly M.J."/>
        </authorList>
    </citation>
    <scope>NUCLEOTIDE SEQUENCE [LARGE SCALE GENOMIC DNA]</scope>
    <source>
        <strain evidence="3 4">MD1149</strain>
    </source>
</reference>
<dbReference type="OrthoDB" id="5569309at2759"/>
<feature type="region of interest" description="Disordered" evidence="1">
    <location>
        <begin position="66"/>
        <end position="124"/>
    </location>
</feature>
<dbReference type="PANTHER" id="PTHR41807:SF1">
    <property type="entry name" value="GLUTATHIONE TRANSFERASE 3"/>
    <property type="match status" value="1"/>
</dbReference>
<evidence type="ECO:0000313" key="3">
    <source>
        <dbReference type="EMBL" id="POY70708.1"/>
    </source>
</evidence>
<accession>A0A2S5B1P9</accession>
<dbReference type="AlphaFoldDB" id="A0A2S5B1P9"/>
<gene>
    <name evidence="3" type="ORF">BMF94_6292</name>
</gene>
<keyword evidence="2" id="KW-0812">Transmembrane</keyword>
<keyword evidence="2" id="KW-0472">Membrane</keyword>
<organism evidence="3 4">
    <name type="scientific">Rhodotorula taiwanensis</name>
    <dbReference type="NCBI Taxonomy" id="741276"/>
    <lineage>
        <taxon>Eukaryota</taxon>
        <taxon>Fungi</taxon>
        <taxon>Dikarya</taxon>
        <taxon>Basidiomycota</taxon>
        <taxon>Pucciniomycotina</taxon>
        <taxon>Microbotryomycetes</taxon>
        <taxon>Sporidiobolales</taxon>
        <taxon>Sporidiobolaceae</taxon>
        <taxon>Rhodotorula</taxon>
    </lineage>
</organism>
<proteinExistence type="predicted"/>
<dbReference type="InterPro" id="IPR038872">
    <property type="entry name" value="Put_GTT3"/>
</dbReference>
<evidence type="ECO:0000256" key="1">
    <source>
        <dbReference type="SAM" id="MobiDB-lite"/>
    </source>
</evidence>
<dbReference type="Proteomes" id="UP000237144">
    <property type="component" value="Unassembled WGS sequence"/>
</dbReference>
<dbReference type="GO" id="GO:0016020">
    <property type="term" value="C:membrane"/>
    <property type="evidence" value="ECO:0007669"/>
    <property type="project" value="TreeGrafter"/>
</dbReference>
<protein>
    <submittedName>
        <fullName evidence="3">Uncharacterized protein</fullName>
    </submittedName>
</protein>
<name>A0A2S5B1P9_9BASI</name>
<keyword evidence="4" id="KW-1185">Reference proteome</keyword>
<evidence type="ECO:0000256" key="2">
    <source>
        <dbReference type="SAM" id="Phobius"/>
    </source>
</evidence>
<sequence>MVNYSGPLLAKRKDELAEIARQLDLKLADGVLRPEIIDRIRNELKSNSRARQDPRFVGLWTSMRESRRLEGEDTPDPNENAIDSDDLTEQESSEEEQEQLGDQPTAAVAHSPRRQQQHDEAVADSPVTTYRDALLHNKIVDTLLHGQPADFDPHHLVEQALVPASQALVRPARKSFSQIARRGSVSLRYAARETVTIVEDVQGKASQTWVVVAAILAAEMTWLLYEAIPWIETHFGPHDWLHRAQTGAFTLRLPALSVVLHPSFIRAIVAWAASTYLLPLLVATLISFPTSGGRTGGSSGGNYGTPSRGGARGRFVANGKRANGAGGKAKHQHLSPPNAVIFTLVRLAIALLKGYILPSSTTAAASASATVASTASTALRNLGQLLLDATHHQRATGVVAEIAGWSFAEAVEGVWGVVAVGMGLGAAVGIYAELRR</sequence>
<keyword evidence="2" id="KW-1133">Transmembrane helix</keyword>
<evidence type="ECO:0000313" key="4">
    <source>
        <dbReference type="Proteomes" id="UP000237144"/>
    </source>
</evidence>
<dbReference type="PANTHER" id="PTHR41807">
    <property type="entry name" value="GLUTATHIONE TRANSFERASE 3"/>
    <property type="match status" value="1"/>
</dbReference>
<dbReference type="EMBL" id="PJQD01000098">
    <property type="protein sequence ID" value="POY70708.1"/>
    <property type="molecule type" value="Genomic_DNA"/>
</dbReference>
<comment type="caution">
    <text evidence="3">The sequence shown here is derived from an EMBL/GenBank/DDBJ whole genome shotgun (WGS) entry which is preliminary data.</text>
</comment>
<feature type="transmembrane region" description="Helical" evidence="2">
    <location>
        <begin position="414"/>
        <end position="434"/>
    </location>
</feature>
<feature type="compositionally biased region" description="Acidic residues" evidence="1">
    <location>
        <begin position="72"/>
        <end position="99"/>
    </location>
</feature>